<dbReference type="Proteomes" id="UP000195667">
    <property type="component" value="Unassembled WGS sequence"/>
</dbReference>
<dbReference type="EMBL" id="FUKI01000139">
    <property type="protein sequence ID" value="SJM94996.1"/>
    <property type="molecule type" value="Genomic_DNA"/>
</dbReference>
<protein>
    <submittedName>
        <fullName evidence="1">Uncharacterized protein</fullName>
    </submittedName>
</protein>
<reference evidence="2" key="1">
    <citation type="submission" date="2017-02" db="EMBL/GenBank/DDBJ databases">
        <authorList>
            <person name="Daims H."/>
        </authorList>
    </citation>
    <scope>NUCLEOTIDE SEQUENCE [LARGE SCALE GENOMIC DNA]</scope>
</reference>
<gene>
    <name evidence="1" type="ORF">CRENPOLYSF1_610045</name>
</gene>
<dbReference type="OrthoDB" id="7066799at2"/>
<accession>A0A1R4HFJ8</accession>
<dbReference type="RefSeq" id="WP_140396873.1">
    <property type="nucleotide sequence ID" value="NZ_FUKI01000139.1"/>
</dbReference>
<organism evidence="1 2">
    <name type="scientific">Crenothrix polyspora</name>
    <dbReference type="NCBI Taxonomy" id="360316"/>
    <lineage>
        <taxon>Bacteria</taxon>
        <taxon>Pseudomonadati</taxon>
        <taxon>Pseudomonadota</taxon>
        <taxon>Gammaproteobacteria</taxon>
        <taxon>Methylococcales</taxon>
        <taxon>Crenotrichaceae</taxon>
        <taxon>Crenothrix</taxon>
    </lineage>
</organism>
<evidence type="ECO:0000313" key="2">
    <source>
        <dbReference type="Proteomes" id="UP000195667"/>
    </source>
</evidence>
<name>A0A1R4HFJ8_9GAMM</name>
<evidence type="ECO:0000313" key="1">
    <source>
        <dbReference type="EMBL" id="SJM94996.1"/>
    </source>
</evidence>
<proteinExistence type="predicted"/>
<sequence>MLIIDFKSTPKRAFIHGFLKGISAPFMLFGQFSAPPKRKIEQITAPNLTAKQALENDWKVIGADFYKVIDTYGKETSIRNKSK</sequence>
<dbReference type="AlphaFoldDB" id="A0A1R4HFJ8"/>
<keyword evidence="2" id="KW-1185">Reference proteome</keyword>